<dbReference type="Pfam" id="PF11146">
    <property type="entry name" value="DUF2905"/>
    <property type="match status" value="1"/>
</dbReference>
<feature type="transmembrane region" description="Helical" evidence="1">
    <location>
        <begin position="57"/>
        <end position="78"/>
    </location>
</feature>
<dbReference type="PANTHER" id="PTHR36443">
    <property type="entry name" value="BSR5223 PROTEIN"/>
    <property type="match status" value="1"/>
</dbReference>
<keyword evidence="3" id="KW-1185">Reference proteome</keyword>
<evidence type="ECO:0000313" key="2">
    <source>
        <dbReference type="EMBL" id="MDT7042408.1"/>
    </source>
</evidence>
<keyword evidence="1" id="KW-0472">Membrane</keyword>
<organism evidence="2 3">
    <name type="scientific">Candidatus Nitronereus thalassa</name>
    <dbReference type="NCBI Taxonomy" id="3020898"/>
    <lineage>
        <taxon>Bacteria</taxon>
        <taxon>Pseudomonadati</taxon>
        <taxon>Nitrospirota</taxon>
        <taxon>Nitrospiria</taxon>
        <taxon>Nitrospirales</taxon>
        <taxon>Nitrospiraceae</taxon>
        <taxon>Candidatus Nitronereus</taxon>
    </lineage>
</organism>
<dbReference type="PANTHER" id="PTHR36443:SF1">
    <property type="entry name" value="BSR5223 PROTEIN"/>
    <property type="match status" value="1"/>
</dbReference>
<keyword evidence="1" id="KW-1133">Transmembrane helix</keyword>
<sequence length="81" mass="8864">MPEFSGLGKMLIFMGLGIVAIGIVISLIGKFPSEGNGLGWFGKLPGDFTIKRDNFTFYFPLGTSILISIVGSLLLYLFMKR</sequence>
<dbReference type="InterPro" id="IPR021320">
    <property type="entry name" value="DUF2905"/>
</dbReference>
<reference evidence="2 3" key="1">
    <citation type="journal article" date="2023" name="ISME J.">
        <title>Cultivation and genomic characterization of novel and ubiquitous marine nitrite-oxidizing bacteria from the Nitrospirales.</title>
        <authorList>
            <person name="Mueller A.J."/>
            <person name="Daebeler A."/>
            <person name="Herbold C.W."/>
            <person name="Kirkegaard R.H."/>
            <person name="Daims H."/>
        </authorList>
    </citation>
    <scope>NUCLEOTIDE SEQUENCE [LARGE SCALE GENOMIC DNA]</scope>
    <source>
        <strain evidence="2 3">EB</strain>
    </source>
</reference>
<gene>
    <name evidence="2" type="ORF">PPG34_08590</name>
</gene>
<evidence type="ECO:0000256" key="1">
    <source>
        <dbReference type="SAM" id="Phobius"/>
    </source>
</evidence>
<protein>
    <submittedName>
        <fullName evidence="2">DUF2905 domain-containing protein</fullName>
    </submittedName>
</protein>
<proteinExistence type="predicted"/>
<name>A0ABU3K7Q4_9BACT</name>
<dbReference type="EMBL" id="JAQOUE010000001">
    <property type="protein sequence ID" value="MDT7042408.1"/>
    <property type="molecule type" value="Genomic_DNA"/>
</dbReference>
<accession>A0ABU3K7Q4</accession>
<dbReference type="RefSeq" id="WP_313832813.1">
    <property type="nucleotide sequence ID" value="NZ_JAQOUE010000001.1"/>
</dbReference>
<evidence type="ECO:0000313" key="3">
    <source>
        <dbReference type="Proteomes" id="UP001250932"/>
    </source>
</evidence>
<keyword evidence="1" id="KW-0812">Transmembrane</keyword>
<comment type="caution">
    <text evidence="2">The sequence shown here is derived from an EMBL/GenBank/DDBJ whole genome shotgun (WGS) entry which is preliminary data.</text>
</comment>
<dbReference type="Proteomes" id="UP001250932">
    <property type="component" value="Unassembled WGS sequence"/>
</dbReference>
<feature type="transmembrane region" description="Helical" evidence="1">
    <location>
        <begin position="12"/>
        <end position="31"/>
    </location>
</feature>